<dbReference type="PANTHER" id="PTHR11390:SF21">
    <property type="entry name" value="DNA TOPOISOMERASE 3-ALPHA"/>
    <property type="match status" value="1"/>
</dbReference>
<evidence type="ECO:0000256" key="7">
    <source>
        <dbReference type="ARBA" id="ARBA00023125"/>
    </source>
</evidence>
<dbReference type="Gene3D" id="3.40.50.140">
    <property type="match status" value="1"/>
</dbReference>
<dbReference type="Pfam" id="PF13342">
    <property type="entry name" value="Toprim_Crpt"/>
    <property type="match status" value="1"/>
</dbReference>
<keyword evidence="17" id="KW-1185">Reference proteome</keyword>
<evidence type="ECO:0000259" key="14">
    <source>
        <dbReference type="PROSITE" id="PS50880"/>
    </source>
</evidence>
<reference evidence="16 17" key="1">
    <citation type="submission" date="2014-08" db="EMBL/GenBank/DDBJ databases">
        <title>Comparative genomics of the Paenibacillus odorifer group.</title>
        <authorList>
            <person name="den Bakker H.C."/>
            <person name="Tsai Y.-C."/>
            <person name="Martin N."/>
            <person name="Korlach J."/>
            <person name="Wiedmann M."/>
        </authorList>
    </citation>
    <scope>NUCLEOTIDE SEQUENCE [LARGE SCALE GENOMIC DNA]</scope>
    <source>
        <strain evidence="16 17">DSM 1735</strain>
    </source>
</reference>
<dbReference type="InterPro" id="IPR025589">
    <property type="entry name" value="Toprim_C_rpt"/>
</dbReference>
<dbReference type="InterPro" id="IPR023405">
    <property type="entry name" value="Topo_IA_core_domain"/>
</dbReference>
<dbReference type="GO" id="GO:0006265">
    <property type="term" value="P:DNA topological change"/>
    <property type="evidence" value="ECO:0007669"/>
    <property type="project" value="InterPro"/>
</dbReference>
<gene>
    <name evidence="16" type="ORF">PDUR_15575</name>
</gene>
<dbReference type="InterPro" id="IPR003602">
    <property type="entry name" value="Topo_IA_DNA-bd_dom"/>
</dbReference>
<comment type="catalytic activity">
    <reaction evidence="1">
        <text>ATP-independent breakage of single-stranded DNA, followed by passage and rejoining.</text>
        <dbReference type="EC" id="5.6.2.1"/>
    </reaction>
</comment>
<dbReference type="Gene3D" id="1.10.460.10">
    <property type="entry name" value="Topoisomerase I, domain 2"/>
    <property type="match status" value="1"/>
</dbReference>
<accession>A0A089HMG3</accession>
<dbReference type="GO" id="GO:0003677">
    <property type="term" value="F:DNA binding"/>
    <property type="evidence" value="ECO:0007669"/>
    <property type="project" value="UniProtKB-KW"/>
</dbReference>
<feature type="compositionally biased region" description="Gly residues" evidence="13">
    <location>
        <begin position="634"/>
        <end position="647"/>
    </location>
</feature>
<dbReference type="Gene3D" id="1.10.290.10">
    <property type="entry name" value="Topoisomerase I, domain 4"/>
    <property type="match status" value="1"/>
</dbReference>
<dbReference type="CDD" id="cd00186">
    <property type="entry name" value="TOP1Ac"/>
    <property type="match status" value="1"/>
</dbReference>
<evidence type="ECO:0000256" key="1">
    <source>
        <dbReference type="ARBA" id="ARBA00000213"/>
    </source>
</evidence>
<keyword evidence="4" id="KW-0479">Metal-binding</keyword>
<dbReference type="OrthoDB" id="9803554at2"/>
<dbReference type="eggNOG" id="COG0550">
    <property type="taxonomic scope" value="Bacteria"/>
</dbReference>
<evidence type="ECO:0000256" key="12">
    <source>
        <dbReference type="ARBA" id="ARBA00032877"/>
    </source>
</evidence>
<dbReference type="InterPro" id="IPR005738">
    <property type="entry name" value="TopoIII"/>
</dbReference>
<dbReference type="InterPro" id="IPR013497">
    <property type="entry name" value="Topo_IA_cen"/>
</dbReference>
<dbReference type="STRING" id="44251.PDUR_15575"/>
<comment type="similarity">
    <text evidence="2">Belongs to the type IA topoisomerase family.</text>
</comment>
<organism evidence="16 17">
    <name type="scientific">Paenibacillus durus</name>
    <name type="common">Paenibacillus azotofixans</name>
    <dbReference type="NCBI Taxonomy" id="44251"/>
    <lineage>
        <taxon>Bacteria</taxon>
        <taxon>Bacillati</taxon>
        <taxon>Bacillota</taxon>
        <taxon>Bacilli</taxon>
        <taxon>Bacillales</taxon>
        <taxon>Paenibacillaceae</taxon>
        <taxon>Paenibacillus</taxon>
    </lineage>
</organism>
<feature type="region of interest" description="Disordered" evidence="13">
    <location>
        <begin position="711"/>
        <end position="739"/>
    </location>
</feature>
<dbReference type="GO" id="GO:0046872">
    <property type="term" value="F:metal ion binding"/>
    <property type="evidence" value="ECO:0007669"/>
    <property type="project" value="UniProtKB-KW"/>
</dbReference>
<dbReference type="Gene3D" id="2.70.20.10">
    <property type="entry name" value="Topoisomerase I, domain 3"/>
    <property type="match status" value="1"/>
</dbReference>
<dbReference type="GO" id="GO:0043597">
    <property type="term" value="C:cytoplasmic replication fork"/>
    <property type="evidence" value="ECO:0007669"/>
    <property type="project" value="TreeGrafter"/>
</dbReference>
<dbReference type="InterPro" id="IPR003601">
    <property type="entry name" value="Topo_IA_2"/>
</dbReference>
<dbReference type="SMART" id="SM00437">
    <property type="entry name" value="TOP1Ac"/>
    <property type="match status" value="1"/>
</dbReference>
<dbReference type="AlphaFoldDB" id="A0A089HMG3"/>
<keyword evidence="7" id="KW-0238">DNA-binding</keyword>
<keyword evidence="6" id="KW-0799">Topoisomerase</keyword>
<evidence type="ECO:0000256" key="11">
    <source>
        <dbReference type="ARBA" id="ARBA00032235"/>
    </source>
</evidence>
<evidence type="ECO:0000256" key="13">
    <source>
        <dbReference type="SAM" id="MobiDB-lite"/>
    </source>
</evidence>
<feature type="compositionally biased region" description="Basic and acidic residues" evidence="13">
    <location>
        <begin position="436"/>
        <end position="448"/>
    </location>
</feature>
<dbReference type="InterPro" id="IPR023406">
    <property type="entry name" value="Topo_IA_AS"/>
</dbReference>
<evidence type="ECO:0000256" key="8">
    <source>
        <dbReference type="ARBA" id="ARBA00023235"/>
    </source>
</evidence>
<evidence type="ECO:0000313" key="17">
    <source>
        <dbReference type="Proteomes" id="UP000029409"/>
    </source>
</evidence>
<dbReference type="GO" id="GO:0003917">
    <property type="term" value="F:DNA topoisomerase type I (single strand cut, ATP-independent) activity"/>
    <property type="evidence" value="ECO:0007669"/>
    <property type="project" value="UniProtKB-EC"/>
</dbReference>
<dbReference type="InterPro" id="IPR013825">
    <property type="entry name" value="Topo_IA_cen_sub2"/>
</dbReference>
<dbReference type="NCBIfam" id="NF005829">
    <property type="entry name" value="PRK07726.1"/>
    <property type="match status" value="1"/>
</dbReference>
<feature type="domain" description="Toprim" evidence="14">
    <location>
        <begin position="2"/>
        <end position="134"/>
    </location>
</feature>
<dbReference type="CDD" id="cd03362">
    <property type="entry name" value="TOPRIM_TopoIA_TopoIII"/>
    <property type="match status" value="1"/>
</dbReference>
<dbReference type="PANTHER" id="PTHR11390">
    <property type="entry name" value="PROKARYOTIC DNA TOPOISOMERASE"/>
    <property type="match status" value="1"/>
</dbReference>
<sequence length="830" mass="90493">MKTLIIAEKPDMGRNIAAAIDPKAKNHRSYLEGEQYIITWAIGHLIELAEPEAYDPKYKRWNIGDLPIIPEQFKLVPNRKTIDQLKVIGELAKRSNLLINSCDAGREGQHIFSLIQRHLKLQQPVKRLWISDLTTETIRKGFQELKDGSEYDNLTKAAKARSEADWLIGMNGSRAFTTRHNALLSVGRVQTPVLALIYERQKTIEAFSSLKFFQVEGHFVQGDTSYKGMWQGDRLTEKDKADALAAKVKGKPGRIASYEVKDTKEYPNRLYDLTLLQREANGKFGFSAKKTLDTAQALYEKHKVISYPRTNSNYVTEQNIPEMHKTLSSLTGTAYDEWVQGANRSLVHKGNKFVCNPAKVEDHHAILPTGRKAAGLSPDEQKLYDLIVRRFLSQFYPAAEYKMHTVLTEVEEETFKTTVKELLSLGWKVIYNDQKKDKPRGGRAKGKDEEAEEETEVSEPFSVVSDEGVHCGDAIVKEKETQPPKAFTEGTLLKAMESAGKQIEDEELRDAMKDSGLGTPATRAATIERLKKVGYIEMQGKKILITQKGRTAIELIRGAGVELLTSPEMTGHWERRLNEISRGTASDLQFMENVKKFAAMIVDKVRAQSRADKMSFESSEPASGKGGKGRGGTRRSGGGRDGSGGSKGDGDAFSADGGGNWQSGVSGKAGGESGGADRGEAAGRSVPAASDAASGENAVAAVAPSENAAAAAAPGGNASPGRRSVESGSGAKEAAASRPAAPKFIGTCPRPGCGGQIFMGRKGYGCSHYKEGCGFVIWKESYGRQLTDTQIKALIEKGRTAKLKLMLPDGSAAEGKLTLRNTETGELGVE</sequence>
<keyword evidence="8 16" id="KW-0413">Isomerase</keyword>
<dbReference type="EC" id="5.6.2.1" evidence="3"/>
<dbReference type="PROSITE" id="PS50880">
    <property type="entry name" value="TOPRIM"/>
    <property type="match status" value="1"/>
</dbReference>
<feature type="domain" description="Topo IA-type catalytic" evidence="15">
    <location>
        <begin position="151"/>
        <end position="602"/>
    </location>
</feature>
<name>A0A089HMG3_PAEDU</name>
<dbReference type="SUPFAM" id="SSF56712">
    <property type="entry name" value="Prokaryotic type I DNA topoisomerase"/>
    <property type="match status" value="1"/>
</dbReference>
<dbReference type="InterPro" id="IPR006171">
    <property type="entry name" value="TOPRIM_dom"/>
</dbReference>
<feature type="region of interest" description="Disordered" evidence="13">
    <location>
        <begin position="436"/>
        <end position="461"/>
    </location>
</feature>
<keyword evidence="5" id="KW-0460">Magnesium</keyword>
<dbReference type="InterPro" id="IPR013824">
    <property type="entry name" value="Topo_IA_cen_sub1"/>
</dbReference>
<dbReference type="GO" id="GO:0006310">
    <property type="term" value="P:DNA recombination"/>
    <property type="evidence" value="ECO:0007669"/>
    <property type="project" value="TreeGrafter"/>
</dbReference>
<evidence type="ECO:0000256" key="4">
    <source>
        <dbReference type="ARBA" id="ARBA00022723"/>
    </source>
</evidence>
<dbReference type="InterPro" id="IPR000380">
    <property type="entry name" value="Topo_IA"/>
</dbReference>
<evidence type="ECO:0000256" key="3">
    <source>
        <dbReference type="ARBA" id="ARBA00012891"/>
    </source>
</evidence>
<dbReference type="KEGG" id="pdu:PDUR_15575"/>
<dbReference type="SMART" id="SM00493">
    <property type="entry name" value="TOPRIM"/>
    <property type="match status" value="1"/>
</dbReference>
<dbReference type="SMART" id="SM00436">
    <property type="entry name" value="TOP1Bc"/>
    <property type="match status" value="1"/>
</dbReference>
<evidence type="ECO:0000313" key="16">
    <source>
        <dbReference type="EMBL" id="AIQ13171.1"/>
    </source>
</evidence>
<evidence type="ECO:0000256" key="10">
    <source>
        <dbReference type="ARBA" id="ARBA00031985"/>
    </source>
</evidence>
<protein>
    <recommendedName>
        <fullName evidence="3">DNA topoisomerase</fullName>
        <ecNumber evidence="3">5.6.2.1</ecNumber>
    </recommendedName>
    <alternativeName>
        <fullName evidence="12">Omega-protein</fullName>
    </alternativeName>
    <alternativeName>
        <fullName evidence="11">Relaxing enzyme</fullName>
    </alternativeName>
    <alternativeName>
        <fullName evidence="9">Swivelase</fullName>
    </alternativeName>
    <alternativeName>
        <fullName evidence="10">Untwisting enzyme</fullName>
    </alternativeName>
</protein>
<feature type="compositionally biased region" description="Gly residues" evidence="13">
    <location>
        <begin position="656"/>
        <end position="674"/>
    </location>
</feature>
<evidence type="ECO:0000256" key="2">
    <source>
        <dbReference type="ARBA" id="ARBA00009446"/>
    </source>
</evidence>
<dbReference type="PRINTS" id="PR00417">
    <property type="entry name" value="PRTPISMRASEI"/>
</dbReference>
<dbReference type="InterPro" id="IPR013826">
    <property type="entry name" value="Topo_IA_cen_sub3"/>
</dbReference>
<proteinExistence type="inferred from homology"/>
<dbReference type="Pfam" id="PF01751">
    <property type="entry name" value="Toprim"/>
    <property type="match status" value="1"/>
</dbReference>
<dbReference type="Proteomes" id="UP000029409">
    <property type="component" value="Chromosome"/>
</dbReference>
<dbReference type="Pfam" id="PF01131">
    <property type="entry name" value="Topoisom_bac"/>
    <property type="match status" value="1"/>
</dbReference>
<dbReference type="PROSITE" id="PS52039">
    <property type="entry name" value="TOPO_IA_2"/>
    <property type="match status" value="1"/>
</dbReference>
<dbReference type="RefSeq" id="WP_042206965.1">
    <property type="nucleotide sequence ID" value="NZ_CP009288.1"/>
</dbReference>
<evidence type="ECO:0000259" key="15">
    <source>
        <dbReference type="PROSITE" id="PS52039"/>
    </source>
</evidence>
<dbReference type="PROSITE" id="PS00396">
    <property type="entry name" value="TOPO_IA_1"/>
    <property type="match status" value="1"/>
</dbReference>
<dbReference type="InterPro" id="IPR034144">
    <property type="entry name" value="TOPRIM_TopoIII"/>
</dbReference>
<evidence type="ECO:0000256" key="6">
    <source>
        <dbReference type="ARBA" id="ARBA00023029"/>
    </source>
</evidence>
<dbReference type="NCBIfam" id="TIGR01056">
    <property type="entry name" value="topB"/>
    <property type="match status" value="1"/>
</dbReference>
<evidence type="ECO:0000256" key="5">
    <source>
        <dbReference type="ARBA" id="ARBA00022842"/>
    </source>
</evidence>
<dbReference type="EMBL" id="CP009288">
    <property type="protein sequence ID" value="AIQ13171.1"/>
    <property type="molecule type" value="Genomic_DNA"/>
</dbReference>
<dbReference type="GO" id="GO:0006281">
    <property type="term" value="P:DNA repair"/>
    <property type="evidence" value="ECO:0007669"/>
    <property type="project" value="TreeGrafter"/>
</dbReference>
<evidence type="ECO:0000256" key="9">
    <source>
        <dbReference type="ARBA" id="ARBA00030003"/>
    </source>
</evidence>
<feature type="region of interest" description="Disordered" evidence="13">
    <location>
        <begin position="611"/>
        <end position="690"/>
    </location>
</feature>